<reference evidence="16" key="3">
    <citation type="submission" date="2025-09" db="UniProtKB">
        <authorList>
            <consortium name="Ensembl"/>
        </authorList>
    </citation>
    <scope>IDENTIFICATION</scope>
    <source>
        <strain evidence="16">2N</strain>
    </source>
</reference>
<feature type="domain" description="N-acetylmuramoyl-L-alanine amidase" evidence="14">
    <location>
        <begin position="232"/>
        <end position="369"/>
    </location>
</feature>
<evidence type="ECO:0000256" key="2">
    <source>
        <dbReference type="ARBA" id="ARBA00007553"/>
    </source>
</evidence>
<keyword evidence="3" id="KW-0964">Secreted</keyword>
<name>H0UWR9_CAVPO</name>
<dbReference type="GO" id="GO:0005576">
    <property type="term" value="C:extracellular region"/>
    <property type="evidence" value="ECO:0007669"/>
    <property type="project" value="UniProtKB-SubCell"/>
</dbReference>
<evidence type="ECO:0000256" key="7">
    <source>
        <dbReference type="ARBA" id="ARBA00022737"/>
    </source>
</evidence>
<dbReference type="GO" id="GO:0045087">
    <property type="term" value="P:innate immune response"/>
    <property type="evidence" value="ECO:0007669"/>
    <property type="project" value="UniProtKB-KW"/>
</dbReference>
<feature type="domain" description="Peptidoglycan recognition protein family" evidence="15">
    <location>
        <begin position="64"/>
        <end position="206"/>
    </location>
</feature>
<dbReference type="GO" id="GO:0046982">
    <property type="term" value="F:protein heterodimerization activity"/>
    <property type="evidence" value="ECO:0007669"/>
    <property type="project" value="Ensembl"/>
</dbReference>
<evidence type="ECO:0000256" key="12">
    <source>
        <dbReference type="ARBA" id="ARBA00053301"/>
    </source>
</evidence>
<feature type="signal peptide" evidence="13">
    <location>
        <begin position="1"/>
        <end position="25"/>
    </location>
</feature>
<feature type="domain" description="N-acetylmuramoyl-L-alanine amidase" evidence="14">
    <location>
        <begin position="75"/>
        <end position="215"/>
    </location>
</feature>
<dbReference type="Gene3D" id="3.40.80.10">
    <property type="entry name" value="Peptidoglycan recognition protein-like"/>
    <property type="match status" value="2"/>
</dbReference>
<keyword evidence="10" id="KW-1015">Disulfide bond</keyword>
<dbReference type="GO" id="GO:0050830">
    <property type="term" value="P:defense response to Gram-positive bacterium"/>
    <property type="evidence" value="ECO:0007669"/>
    <property type="project" value="Ensembl"/>
</dbReference>
<keyword evidence="4" id="KW-0929">Antimicrobial</keyword>
<evidence type="ECO:0000256" key="11">
    <source>
        <dbReference type="ARBA" id="ARBA00023180"/>
    </source>
</evidence>
<evidence type="ECO:0000256" key="5">
    <source>
        <dbReference type="ARBA" id="ARBA00022588"/>
    </source>
</evidence>
<evidence type="ECO:0000256" key="9">
    <source>
        <dbReference type="ARBA" id="ARBA00023022"/>
    </source>
</evidence>
<evidence type="ECO:0000259" key="14">
    <source>
        <dbReference type="SMART" id="SM00644"/>
    </source>
</evidence>
<dbReference type="GO" id="GO:0042834">
    <property type="term" value="F:peptidoglycan binding"/>
    <property type="evidence" value="ECO:0007669"/>
    <property type="project" value="Ensembl"/>
</dbReference>
<feature type="chain" id="PRO_5013243416" evidence="13">
    <location>
        <begin position="26"/>
        <end position="384"/>
    </location>
</feature>
<dbReference type="GO" id="GO:0032991">
    <property type="term" value="C:protein-containing complex"/>
    <property type="evidence" value="ECO:0007669"/>
    <property type="project" value="Ensembl"/>
</dbReference>
<keyword evidence="9" id="KW-0044">Antibiotic</keyword>
<evidence type="ECO:0000256" key="6">
    <source>
        <dbReference type="ARBA" id="ARBA00022729"/>
    </source>
</evidence>
<dbReference type="GeneTree" id="ENSGT00940000162657"/>
<reference evidence="17" key="1">
    <citation type="journal article" date="2011" name="Nature">
        <title>A high-resolution map of human evolutionary constraint using 29 mammals.</title>
        <authorList>
            <person name="Lindblad-Toh K."/>
            <person name="Garber M."/>
            <person name="Zuk O."/>
            <person name="Lin M.F."/>
            <person name="Parker B.J."/>
            <person name="Washietl S."/>
            <person name="Kheradpour P."/>
            <person name="Ernst J."/>
            <person name="Jordan G."/>
            <person name="Mauceli E."/>
            <person name="Ward L.D."/>
            <person name="Lowe C.B."/>
            <person name="Holloway A.K."/>
            <person name="Clamp M."/>
            <person name="Gnerre S."/>
            <person name="Alfoldi J."/>
            <person name="Beal K."/>
            <person name="Chang J."/>
            <person name="Clawson H."/>
            <person name="Cuff J."/>
            <person name="Di Palma F."/>
            <person name="Fitzgerald S."/>
            <person name="Flicek P."/>
            <person name="Guttman M."/>
            <person name="Hubisz M.J."/>
            <person name="Jaffe D.B."/>
            <person name="Jungreis I."/>
            <person name="Kent W.J."/>
            <person name="Kostka D."/>
            <person name="Lara M."/>
            <person name="Martins A.L."/>
            <person name="Massingham T."/>
            <person name="Moltke I."/>
            <person name="Raney B.J."/>
            <person name="Rasmussen M.D."/>
            <person name="Robinson J."/>
            <person name="Stark A."/>
            <person name="Vilella A.J."/>
            <person name="Wen J."/>
            <person name="Xie X."/>
            <person name="Zody M.C."/>
            <person name="Baldwin J."/>
            <person name="Bloom T."/>
            <person name="Chin C.W."/>
            <person name="Heiman D."/>
            <person name="Nicol R."/>
            <person name="Nusbaum C."/>
            <person name="Young S."/>
            <person name="Wilkinson J."/>
            <person name="Worley K.C."/>
            <person name="Kovar C.L."/>
            <person name="Muzny D.M."/>
            <person name="Gibbs R.A."/>
            <person name="Cree A."/>
            <person name="Dihn H.H."/>
            <person name="Fowler G."/>
            <person name="Jhangiani S."/>
            <person name="Joshi V."/>
            <person name="Lee S."/>
            <person name="Lewis L.R."/>
            <person name="Nazareth L.V."/>
            <person name="Okwuonu G."/>
            <person name="Santibanez J."/>
            <person name="Warren W.C."/>
            <person name="Mardis E.R."/>
            <person name="Weinstock G.M."/>
            <person name="Wilson R.K."/>
            <person name="Delehaunty K."/>
            <person name="Dooling D."/>
            <person name="Fronik C."/>
            <person name="Fulton L."/>
            <person name="Fulton B."/>
            <person name="Graves T."/>
            <person name="Minx P."/>
            <person name="Sodergren E."/>
            <person name="Birney E."/>
            <person name="Margulies E.H."/>
            <person name="Herrero J."/>
            <person name="Green E.D."/>
            <person name="Haussler D."/>
            <person name="Siepel A."/>
            <person name="Goldman N."/>
            <person name="Pollard K.S."/>
            <person name="Pedersen J.S."/>
            <person name="Lander E.S."/>
            <person name="Kellis M."/>
        </authorList>
    </citation>
    <scope>NUCLEOTIDE SEQUENCE [LARGE SCALE GENOMIC DNA]</scope>
    <source>
        <strain evidence="17">2N</strain>
    </source>
</reference>
<dbReference type="FunCoup" id="H0UWR9">
    <property type="interactions" value="3"/>
</dbReference>
<dbReference type="GO" id="GO:0061844">
    <property type="term" value="P:antimicrobial humoral immune response mediated by antimicrobial peptide"/>
    <property type="evidence" value="ECO:0007669"/>
    <property type="project" value="Ensembl"/>
</dbReference>
<dbReference type="InterPro" id="IPR002502">
    <property type="entry name" value="Amidase_domain"/>
</dbReference>
<keyword evidence="8" id="KW-0391">Immunity</keyword>
<keyword evidence="17" id="KW-1185">Reference proteome</keyword>
<dbReference type="InterPro" id="IPR015510">
    <property type="entry name" value="PGRP"/>
</dbReference>
<dbReference type="GO" id="GO:0051701">
    <property type="term" value="P:biological process involved in interaction with host"/>
    <property type="evidence" value="ECO:0007669"/>
    <property type="project" value="Ensembl"/>
</dbReference>
<evidence type="ECO:0000256" key="4">
    <source>
        <dbReference type="ARBA" id="ARBA00022529"/>
    </source>
</evidence>
<evidence type="ECO:0000313" key="17">
    <source>
        <dbReference type="Proteomes" id="UP000005447"/>
    </source>
</evidence>
<dbReference type="GO" id="GO:0016019">
    <property type="term" value="F:peptidoglycan immune receptor activity"/>
    <property type="evidence" value="ECO:0007669"/>
    <property type="project" value="Ensembl"/>
</dbReference>
<dbReference type="HOGENOM" id="CLU_037559_1_0_1"/>
<dbReference type="GO" id="GO:0008745">
    <property type="term" value="F:N-acetylmuramoyl-L-alanine amidase activity"/>
    <property type="evidence" value="ECO:0007669"/>
    <property type="project" value="InterPro"/>
</dbReference>
<dbReference type="AlphaFoldDB" id="H0UWR9"/>
<dbReference type="VEuPathDB" id="HostDB:ENSCPOG00000001678"/>
<dbReference type="SUPFAM" id="SSF55846">
    <property type="entry name" value="N-acetylmuramoyl-L-alanine amidase-like"/>
    <property type="match status" value="2"/>
</dbReference>
<organism evidence="16 17">
    <name type="scientific">Cavia porcellus</name>
    <name type="common">Guinea pig</name>
    <dbReference type="NCBI Taxonomy" id="10141"/>
    <lineage>
        <taxon>Eukaryota</taxon>
        <taxon>Metazoa</taxon>
        <taxon>Chordata</taxon>
        <taxon>Craniata</taxon>
        <taxon>Vertebrata</taxon>
        <taxon>Euteleostomi</taxon>
        <taxon>Mammalia</taxon>
        <taxon>Eutheria</taxon>
        <taxon>Euarchontoglires</taxon>
        <taxon>Glires</taxon>
        <taxon>Rodentia</taxon>
        <taxon>Hystricomorpha</taxon>
        <taxon>Caviidae</taxon>
        <taxon>Cavia</taxon>
    </lineage>
</organism>
<dbReference type="SMART" id="SM00701">
    <property type="entry name" value="PGRP"/>
    <property type="match status" value="2"/>
</dbReference>
<feature type="domain" description="Peptidoglycan recognition protein family" evidence="15">
    <location>
        <begin position="222"/>
        <end position="363"/>
    </location>
</feature>
<proteinExistence type="inferred from homology"/>
<keyword evidence="7" id="KW-0677">Repeat</keyword>
<evidence type="ECO:0000256" key="13">
    <source>
        <dbReference type="SAM" id="SignalP"/>
    </source>
</evidence>
<evidence type="ECO:0000256" key="8">
    <source>
        <dbReference type="ARBA" id="ARBA00022859"/>
    </source>
</evidence>
<dbReference type="GO" id="GO:0008270">
    <property type="term" value="F:zinc ion binding"/>
    <property type="evidence" value="ECO:0007669"/>
    <property type="project" value="InterPro"/>
</dbReference>
<dbReference type="GO" id="GO:0032689">
    <property type="term" value="P:negative regulation of type II interferon production"/>
    <property type="evidence" value="ECO:0007669"/>
    <property type="project" value="Ensembl"/>
</dbReference>
<dbReference type="SMART" id="SM00644">
    <property type="entry name" value="Ami_2"/>
    <property type="match status" value="2"/>
</dbReference>
<dbReference type="InterPro" id="IPR036505">
    <property type="entry name" value="Amidase/PGRP_sf"/>
</dbReference>
<comment type="subcellular location">
    <subcellularLocation>
        <location evidence="1">Secreted</location>
    </subcellularLocation>
</comment>
<dbReference type="GO" id="GO:0009253">
    <property type="term" value="P:peptidoglycan catabolic process"/>
    <property type="evidence" value="ECO:0007669"/>
    <property type="project" value="InterPro"/>
</dbReference>
<gene>
    <name evidence="16" type="primary">PGLYRP3</name>
</gene>
<evidence type="ECO:0000259" key="15">
    <source>
        <dbReference type="SMART" id="SM00701"/>
    </source>
</evidence>
<dbReference type="InterPro" id="IPR006619">
    <property type="entry name" value="PGRP_domain_met/bac"/>
</dbReference>
<evidence type="ECO:0000313" key="16">
    <source>
        <dbReference type="Ensembl" id="ENSCPOP00000001514.3"/>
    </source>
</evidence>
<dbReference type="EMBL" id="AAKN02003992">
    <property type="status" value="NOT_ANNOTATED_CDS"/>
    <property type="molecule type" value="Genomic_DNA"/>
</dbReference>
<protein>
    <submittedName>
        <fullName evidence="16">Peptidoglycan recognition protein 3</fullName>
    </submittedName>
</protein>
<keyword evidence="11" id="KW-0325">Glycoprotein</keyword>
<sequence length="384" mass="41984">MFKAAPPLATVILPWALSSWAPSQGHCPQGLASILSLLVSWNTMKMLTWLLVFSAVSLQVCGTPIMVYRNEWGARPLTCSALLSPPVPYLITEQLPGMECQEQSICIQLLRGMQSHSVHIKGWCDLAFNFLVGDDGRVYEGVGWNVQGLHTPGYNNVSLGIAFFGSKIGSSPSPAALSAAEGLIVYAIQNGHLSPRYIQLHLLKEEVCLGSQHPVISSKVCPNIIPRSTWEARETHCPQMNLPAKYAIIIHTAGTGCNVSMDCLLRIRGIQSFHMDKQDFCDIGYHFLVGEDGGVYEGLGWYSQGSHTYGYNDIALGIAFMGNFVEKPPNAVALKAAQDLIQCAVVKGHLVPDYLLLGHSDVVDTLSPGKALYNIIKTWPHFKH</sequence>
<dbReference type="FunFam" id="3.40.80.10:FF:000004">
    <property type="entry name" value="Peptidoglycan recognition protein 4"/>
    <property type="match status" value="1"/>
</dbReference>
<dbReference type="GO" id="GO:0032827">
    <property type="term" value="P:negative regulation of natural killer cell differentiation involved in immune response"/>
    <property type="evidence" value="ECO:0007669"/>
    <property type="project" value="Ensembl"/>
</dbReference>
<dbReference type="Pfam" id="PF01510">
    <property type="entry name" value="Amidase_2"/>
    <property type="match status" value="2"/>
</dbReference>
<keyword evidence="5" id="KW-0399">Innate immunity</keyword>
<dbReference type="STRING" id="10141.ENSCPOP00000001514"/>
<dbReference type="PANTHER" id="PTHR11022">
    <property type="entry name" value="PEPTIDOGLYCAN RECOGNITION PROTEIN"/>
    <property type="match status" value="1"/>
</dbReference>
<reference evidence="16" key="2">
    <citation type="submission" date="2025-08" db="UniProtKB">
        <authorList>
            <consortium name="Ensembl"/>
        </authorList>
    </citation>
    <scope>IDENTIFICATION</scope>
    <source>
        <strain evidence="16">2N</strain>
    </source>
</reference>
<dbReference type="Proteomes" id="UP000005447">
    <property type="component" value="Unassembled WGS sequence"/>
</dbReference>
<evidence type="ECO:0000256" key="3">
    <source>
        <dbReference type="ARBA" id="ARBA00022525"/>
    </source>
</evidence>
<dbReference type="GO" id="GO:0031640">
    <property type="term" value="P:killing of cells of another organism"/>
    <property type="evidence" value="ECO:0007669"/>
    <property type="project" value="Ensembl"/>
</dbReference>
<dbReference type="CDD" id="cd06583">
    <property type="entry name" value="PGRP"/>
    <property type="match status" value="2"/>
</dbReference>
<dbReference type="Ensembl" id="ENSCPOT00000001699.3">
    <property type="protein sequence ID" value="ENSCPOP00000001514.3"/>
    <property type="gene ID" value="ENSCPOG00000001678.4"/>
</dbReference>
<comment type="function">
    <text evidence="12">Pattern receptor that binds to murein peptidoglycans (PGN) of Gram-positive bacteria. Has bactericidal activity towards Gram-positive bacteria. May kill Gram-positive bacteria by interfering with peptidoglycan biosynthesis. Also binds to Gram-negative bacteria, and has bacteriostatic activity towards Gram-negative bacteria. Plays a role in innate immunity.</text>
</comment>
<dbReference type="eggNOG" id="ENOG502S2KY">
    <property type="taxonomic scope" value="Eukaryota"/>
</dbReference>
<dbReference type="FunFam" id="3.40.80.10:FF:000001">
    <property type="entry name" value="Peptidoglycan recognition protein 1"/>
    <property type="match status" value="1"/>
</dbReference>
<dbReference type="GO" id="GO:0016045">
    <property type="term" value="P:detection of bacterium"/>
    <property type="evidence" value="ECO:0007669"/>
    <property type="project" value="Ensembl"/>
</dbReference>
<dbReference type="PANTHER" id="PTHR11022:SF12">
    <property type="entry name" value="PEPTIDOGLYCAN RECOGNITION PROTEIN 3"/>
    <property type="match status" value="1"/>
</dbReference>
<dbReference type="Bgee" id="ENSCPOG00000001678">
    <property type="expression patterns" value="Expressed in uterine cervix and 2 other cell types or tissues"/>
</dbReference>
<keyword evidence="6 13" id="KW-0732">Signal</keyword>
<comment type="similarity">
    <text evidence="2">Belongs to the N-acetylmuramoyl-L-alanine amidase 2 family.</text>
</comment>
<evidence type="ECO:0000256" key="10">
    <source>
        <dbReference type="ARBA" id="ARBA00023157"/>
    </source>
</evidence>
<accession>H0UWR9</accession>
<evidence type="ECO:0000256" key="1">
    <source>
        <dbReference type="ARBA" id="ARBA00004613"/>
    </source>
</evidence>
<dbReference type="InParanoid" id="H0UWR9"/>